<dbReference type="InterPro" id="IPR004358">
    <property type="entry name" value="Sig_transdc_His_kin-like_C"/>
</dbReference>
<evidence type="ECO:0000256" key="5">
    <source>
        <dbReference type="ARBA" id="ARBA00022553"/>
    </source>
</evidence>
<dbReference type="EMBL" id="FWFU01000001">
    <property type="protein sequence ID" value="SLN10568.1"/>
    <property type="molecule type" value="Genomic_DNA"/>
</dbReference>
<evidence type="ECO:0000256" key="11">
    <source>
        <dbReference type="ARBA" id="ARBA00022989"/>
    </source>
</evidence>
<dbReference type="Proteomes" id="UP000193207">
    <property type="component" value="Unassembled WGS sequence"/>
</dbReference>
<dbReference type="PANTHER" id="PTHR43065">
    <property type="entry name" value="SENSOR HISTIDINE KINASE"/>
    <property type="match status" value="1"/>
</dbReference>
<feature type="domain" description="Histidine kinase" evidence="16">
    <location>
        <begin position="363"/>
        <end position="571"/>
    </location>
</feature>
<comment type="subcellular location">
    <subcellularLocation>
        <location evidence="2">Cell membrane</location>
        <topology evidence="2">Multi-pass membrane protein</topology>
    </subcellularLocation>
</comment>
<protein>
    <recommendedName>
        <fullName evidence="3">histidine kinase</fullName>
        <ecNumber evidence="3">2.7.13.3</ecNumber>
    </recommendedName>
</protein>
<comment type="catalytic activity">
    <reaction evidence="1">
        <text>ATP + protein L-histidine = ADP + protein N-phospho-L-histidine.</text>
        <dbReference type="EC" id="2.7.13.3"/>
    </reaction>
</comment>
<sequence length="579" mass="63608">MDMRRLHALLALLAVAVVTTSIFWVSLSYFQSEERTKAQGRLSLFRSTVLAELERFSHLTYVLARDPFVIETAQGAGTEGLNRRFAAFARQSGLDAIYLMRRDGLTIAASNSGQPGSFVGQDYSFRPYYLDAIAGQQGRFYGIGATTGLPGYFIADAVRDGAGAVIGVVAIKLDLSKLEASWSEAGEQVFLANRAGVVLLSSTPEWRYRALRALSPDQQQAIRRSRQFPGQPLEPLDWTPLEGARAQIGGVPRIHLTANDLPHGWELHYFASDDRAVARSLLVAAVVPILAALVLIFSQLRRTNRIGAALQRSVAEEAQLRQANERLAVEIEERKLAERQLKRTQGELERASRLAALGQLAASVTHELGQPLAAIRNHLAAAEMSNGISQKVAPRISALVDRMEGITRQLKFFARTDNEGFREVDLRQAMQAALELIEPNIQQVEAEVTLEAPDEPVVVRGDQLRLEQVMTNLLRNAMDALDDSNERRLLVRIGMAARTGWFELRDSGHGLGDATLSDLQEPFFTTRESGRGMGLGLAISGNIVKEHHGRITARNAQAGGAVFRVEIPLAHAEEEEAAE</sequence>
<dbReference type="InterPro" id="IPR036890">
    <property type="entry name" value="HATPase_C_sf"/>
</dbReference>
<evidence type="ECO:0000256" key="13">
    <source>
        <dbReference type="ARBA" id="ARBA00023136"/>
    </source>
</evidence>
<gene>
    <name evidence="17" type="primary">dctB_1</name>
    <name evidence="17" type="ORF">ROH8110_00017</name>
</gene>
<keyword evidence="13 15" id="KW-0472">Membrane</keyword>
<accession>A0A1X6Y6Q4</accession>
<dbReference type="SUPFAM" id="SSF103190">
    <property type="entry name" value="Sensory domain-like"/>
    <property type="match status" value="1"/>
</dbReference>
<evidence type="ECO:0000256" key="7">
    <source>
        <dbReference type="ARBA" id="ARBA00022692"/>
    </source>
</evidence>
<dbReference type="EC" id="2.7.13.3" evidence="3"/>
<dbReference type="Gene3D" id="3.30.565.10">
    <property type="entry name" value="Histidine kinase-like ATPase, C-terminal domain"/>
    <property type="match status" value="1"/>
</dbReference>
<reference evidence="17 18" key="1">
    <citation type="submission" date="2017-03" db="EMBL/GenBank/DDBJ databases">
        <authorList>
            <person name="Afonso C.L."/>
            <person name="Miller P.J."/>
            <person name="Scott M.A."/>
            <person name="Spackman E."/>
            <person name="Goraichik I."/>
            <person name="Dimitrov K.M."/>
            <person name="Suarez D.L."/>
            <person name="Swayne D.E."/>
        </authorList>
    </citation>
    <scope>NUCLEOTIDE SEQUENCE [LARGE SCALE GENOMIC DNA]</scope>
    <source>
        <strain evidence="17 18">CECT 8110</strain>
    </source>
</reference>
<dbReference type="Pfam" id="PF02518">
    <property type="entry name" value="HATPase_c"/>
    <property type="match status" value="1"/>
</dbReference>
<organism evidence="17 18">
    <name type="scientific">Roseovarius halotolerans</name>
    <dbReference type="NCBI Taxonomy" id="505353"/>
    <lineage>
        <taxon>Bacteria</taxon>
        <taxon>Pseudomonadati</taxon>
        <taxon>Pseudomonadota</taxon>
        <taxon>Alphaproteobacteria</taxon>
        <taxon>Rhodobacterales</taxon>
        <taxon>Roseobacteraceae</taxon>
        <taxon>Roseovarius</taxon>
    </lineage>
</organism>
<dbReference type="InterPro" id="IPR003594">
    <property type="entry name" value="HATPase_dom"/>
</dbReference>
<evidence type="ECO:0000256" key="15">
    <source>
        <dbReference type="SAM" id="Phobius"/>
    </source>
</evidence>
<dbReference type="SMART" id="SM00387">
    <property type="entry name" value="HATPase_c"/>
    <property type="match status" value="1"/>
</dbReference>
<keyword evidence="14" id="KW-0175">Coiled coil</keyword>
<dbReference type="SMART" id="SM00388">
    <property type="entry name" value="HisKA"/>
    <property type="match status" value="1"/>
</dbReference>
<dbReference type="Gene3D" id="3.30.450.20">
    <property type="entry name" value="PAS domain"/>
    <property type="match status" value="2"/>
</dbReference>
<keyword evidence="5" id="KW-0597">Phosphoprotein</keyword>
<dbReference type="AlphaFoldDB" id="A0A1X6Y6Q4"/>
<dbReference type="Pfam" id="PF02743">
    <property type="entry name" value="dCache_1"/>
    <property type="match status" value="1"/>
</dbReference>
<dbReference type="CDD" id="cd12914">
    <property type="entry name" value="PDC1_DGC_like"/>
    <property type="match status" value="1"/>
</dbReference>
<dbReference type="InterPro" id="IPR029151">
    <property type="entry name" value="Sensor-like_sf"/>
</dbReference>
<name>A0A1X6Y6Q4_9RHOB</name>
<dbReference type="GO" id="GO:0005886">
    <property type="term" value="C:plasma membrane"/>
    <property type="evidence" value="ECO:0007669"/>
    <property type="project" value="UniProtKB-SubCell"/>
</dbReference>
<evidence type="ECO:0000256" key="10">
    <source>
        <dbReference type="ARBA" id="ARBA00022840"/>
    </source>
</evidence>
<dbReference type="Pfam" id="PF00512">
    <property type="entry name" value="HisKA"/>
    <property type="match status" value="1"/>
</dbReference>
<evidence type="ECO:0000259" key="16">
    <source>
        <dbReference type="PROSITE" id="PS50109"/>
    </source>
</evidence>
<dbReference type="SUPFAM" id="SSF55874">
    <property type="entry name" value="ATPase domain of HSP90 chaperone/DNA topoisomerase II/histidine kinase"/>
    <property type="match status" value="1"/>
</dbReference>
<evidence type="ECO:0000256" key="3">
    <source>
        <dbReference type="ARBA" id="ARBA00012438"/>
    </source>
</evidence>
<keyword evidence="18" id="KW-1185">Reference proteome</keyword>
<evidence type="ECO:0000256" key="14">
    <source>
        <dbReference type="SAM" id="Coils"/>
    </source>
</evidence>
<keyword evidence="11 15" id="KW-1133">Transmembrane helix</keyword>
<evidence type="ECO:0000313" key="18">
    <source>
        <dbReference type="Proteomes" id="UP000193207"/>
    </source>
</evidence>
<dbReference type="RefSeq" id="WP_306372200.1">
    <property type="nucleotide sequence ID" value="NZ_FWFU01000001.1"/>
</dbReference>
<evidence type="ECO:0000256" key="4">
    <source>
        <dbReference type="ARBA" id="ARBA00022475"/>
    </source>
</evidence>
<evidence type="ECO:0000256" key="8">
    <source>
        <dbReference type="ARBA" id="ARBA00022741"/>
    </source>
</evidence>
<keyword evidence="6 17" id="KW-0808">Transferase</keyword>
<evidence type="ECO:0000256" key="9">
    <source>
        <dbReference type="ARBA" id="ARBA00022777"/>
    </source>
</evidence>
<dbReference type="PIRSF" id="PIRSF036431">
    <property type="entry name" value="STHK_DctB"/>
    <property type="match status" value="1"/>
</dbReference>
<dbReference type="Gene3D" id="1.10.287.130">
    <property type="match status" value="1"/>
</dbReference>
<keyword evidence="7 15" id="KW-0812">Transmembrane</keyword>
<dbReference type="PROSITE" id="PS50109">
    <property type="entry name" value="HIS_KIN"/>
    <property type="match status" value="1"/>
</dbReference>
<dbReference type="InterPro" id="IPR017055">
    <property type="entry name" value="Sig_transdc_His_kinase_DctB"/>
</dbReference>
<dbReference type="InterPro" id="IPR003661">
    <property type="entry name" value="HisK_dim/P_dom"/>
</dbReference>
<dbReference type="PRINTS" id="PR00344">
    <property type="entry name" value="BCTRLSENSOR"/>
</dbReference>
<dbReference type="InterPro" id="IPR036097">
    <property type="entry name" value="HisK_dim/P_sf"/>
</dbReference>
<keyword evidence="12" id="KW-0902">Two-component regulatory system</keyword>
<keyword evidence="8" id="KW-0547">Nucleotide-binding</keyword>
<proteinExistence type="predicted"/>
<dbReference type="CDD" id="cd00082">
    <property type="entry name" value="HisKA"/>
    <property type="match status" value="1"/>
</dbReference>
<dbReference type="PANTHER" id="PTHR43065:SF46">
    <property type="entry name" value="C4-DICARBOXYLATE TRANSPORT SENSOR PROTEIN DCTB"/>
    <property type="match status" value="1"/>
</dbReference>
<evidence type="ECO:0000256" key="6">
    <source>
        <dbReference type="ARBA" id="ARBA00022679"/>
    </source>
</evidence>
<evidence type="ECO:0000256" key="2">
    <source>
        <dbReference type="ARBA" id="ARBA00004651"/>
    </source>
</evidence>
<feature type="coiled-coil region" evidence="14">
    <location>
        <begin position="320"/>
        <end position="354"/>
    </location>
</feature>
<evidence type="ECO:0000313" key="17">
    <source>
        <dbReference type="EMBL" id="SLN10568.1"/>
    </source>
</evidence>
<dbReference type="InterPro" id="IPR033479">
    <property type="entry name" value="dCache_1"/>
</dbReference>
<keyword evidence="10" id="KW-0067">ATP-binding</keyword>
<evidence type="ECO:0000256" key="1">
    <source>
        <dbReference type="ARBA" id="ARBA00000085"/>
    </source>
</evidence>
<keyword evidence="4" id="KW-1003">Cell membrane</keyword>
<dbReference type="GO" id="GO:0005524">
    <property type="term" value="F:ATP binding"/>
    <property type="evidence" value="ECO:0007669"/>
    <property type="project" value="UniProtKB-KW"/>
</dbReference>
<keyword evidence="9" id="KW-0418">Kinase</keyword>
<dbReference type="GO" id="GO:0000155">
    <property type="term" value="F:phosphorelay sensor kinase activity"/>
    <property type="evidence" value="ECO:0007669"/>
    <property type="project" value="InterPro"/>
</dbReference>
<dbReference type="FunFam" id="3.30.450.20:FF:000127">
    <property type="entry name" value="C4-dicarboxylate transport sensor protein"/>
    <property type="match status" value="1"/>
</dbReference>
<evidence type="ECO:0000256" key="12">
    <source>
        <dbReference type="ARBA" id="ARBA00023012"/>
    </source>
</evidence>
<feature type="transmembrane region" description="Helical" evidence="15">
    <location>
        <begin position="276"/>
        <end position="297"/>
    </location>
</feature>
<dbReference type="InterPro" id="IPR005467">
    <property type="entry name" value="His_kinase_dom"/>
</dbReference>
<dbReference type="SUPFAM" id="SSF47384">
    <property type="entry name" value="Homodimeric domain of signal transducing histidine kinase"/>
    <property type="match status" value="1"/>
</dbReference>